<dbReference type="AlphaFoldDB" id="F1MHU6"/>
<dbReference type="OMA" id="SKMISHT"/>
<accession>F1MHU6</accession>
<dbReference type="GO" id="GO:0009897">
    <property type="term" value="C:external side of plasma membrane"/>
    <property type="evidence" value="ECO:0000318"/>
    <property type="project" value="GO_Central"/>
</dbReference>
<evidence type="ECO:0000256" key="10">
    <source>
        <dbReference type="ARBA" id="ARBA00023136"/>
    </source>
</evidence>
<protein>
    <recommendedName>
        <fullName evidence="3">Renin receptor</fullName>
    </recommendedName>
    <alternativeName>
        <fullName evidence="18">ATPase H(+)-transporting lysosomal accessory protein 2</fullName>
    </alternativeName>
    <alternativeName>
        <fullName evidence="17">ATPase H(+)-transporting lysosomal-interacting protein 2</fullName>
    </alternativeName>
    <alternativeName>
        <fullName evidence="16">Renin/prorenin receptor</fullName>
    </alternativeName>
</protein>
<dbReference type="VEuPathDB" id="HostDB:ENSBTAG00000015180"/>
<feature type="chain" id="PRO_5018537137" description="Renin receptor" evidence="22">
    <location>
        <begin position="22"/>
        <end position="341"/>
    </location>
</feature>
<comment type="subunit">
    <text evidence="20">Interacts with renin. Accessory component of the multisubunit proton-transporting vacuolar (V)-ATPase protein pump. Interacts (via N-terminus) with ATP6AP1 (via N-terminus). Interacts with ATP6V0D1; ATP6V0D1 is a V-ATPase complex subunit and the interaction promotes V-ATPase complex assembly. Interacts with TMEM9; TMEM9 is a V-ATPase assembly regulator and the interaction induces the interaction with ATP6V0D1. Interacts with VMA21 (via N-terminus); VMA21 is a V-ATPase accessory component.</text>
</comment>
<dbReference type="PaxDb" id="9913-ENSBTAP00000041993"/>
<evidence type="ECO:0000256" key="17">
    <source>
        <dbReference type="ARBA" id="ARBA00031536"/>
    </source>
</evidence>
<evidence type="ECO:0000256" key="4">
    <source>
        <dbReference type="ARBA" id="ARBA00022475"/>
    </source>
</evidence>
<keyword evidence="11" id="KW-0675">Receptor</keyword>
<evidence type="ECO:0000313" key="25">
    <source>
        <dbReference type="Ensembl" id="ENSBTAP00000041993.4"/>
    </source>
</evidence>
<feature type="domain" description="Renin receptor-like C-terminal transmembrane spanning segment" evidence="23">
    <location>
        <begin position="268"/>
        <end position="337"/>
    </location>
</feature>
<evidence type="ECO:0000256" key="5">
    <source>
        <dbReference type="ARBA" id="ARBA00022685"/>
    </source>
</evidence>
<evidence type="ECO:0000256" key="12">
    <source>
        <dbReference type="ARBA" id="ARBA00029428"/>
    </source>
</evidence>
<reference evidence="25" key="1">
    <citation type="submission" date="2018-03" db="EMBL/GenBank/DDBJ databases">
        <title>ARS-UCD1.2.</title>
        <authorList>
            <person name="Rosen B.D."/>
            <person name="Bickhart D.M."/>
            <person name="Koren S."/>
            <person name="Schnabel R.D."/>
            <person name="Hall R."/>
            <person name="Zimin A."/>
            <person name="Dreischer C."/>
            <person name="Schultheiss S."/>
            <person name="Schroeder S.G."/>
            <person name="Elsik C.G."/>
            <person name="Couldrey C."/>
            <person name="Liu G.E."/>
            <person name="Van Tassell C.P."/>
            <person name="Phillippy A.M."/>
            <person name="Smith T.P.L."/>
            <person name="Medrano J.F."/>
        </authorList>
    </citation>
    <scope>NUCLEOTIDE SEQUENCE [LARGE SCALE GENOMIC DNA]</scope>
    <source>
        <strain evidence="25">Hereford</strain>
    </source>
</reference>
<evidence type="ECO:0000256" key="18">
    <source>
        <dbReference type="ARBA" id="ARBA00032473"/>
    </source>
</evidence>
<evidence type="ECO:0000256" key="16">
    <source>
        <dbReference type="ARBA" id="ARBA00030875"/>
    </source>
</evidence>
<dbReference type="GO" id="GO:0005765">
    <property type="term" value="C:lysosomal membrane"/>
    <property type="evidence" value="ECO:0007669"/>
    <property type="project" value="UniProtKB-SubCell"/>
</dbReference>
<evidence type="ECO:0000256" key="19">
    <source>
        <dbReference type="ARBA" id="ARBA00045569"/>
    </source>
</evidence>
<evidence type="ECO:0000256" key="8">
    <source>
        <dbReference type="ARBA" id="ARBA00022824"/>
    </source>
</evidence>
<evidence type="ECO:0000256" key="7">
    <source>
        <dbReference type="ARBA" id="ARBA00022729"/>
    </source>
</evidence>
<dbReference type="Pfam" id="PF07850">
    <property type="entry name" value="Renin_r"/>
    <property type="match status" value="1"/>
</dbReference>
<evidence type="ECO:0000313" key="26">
    <source>
        <dbReference type="Proteomes" id="UP000009136"/>
    </source>
</evidence>
<dbReference type="eggNOG" id="KOG4737">
    <property type="taxonomic scope" value="Eukaryota"/>
</dbReference>
<proteinExistence type="predicted"/>
<evidence type="ECO:0000256" key="1">
    <source>
        <dbReference type="ARBA" id="ARBA00004115"/>
    </source>
</evidence>
<organism evidence="25 26">
    <name type="scientific">Bos taurus</name>
    <name type="common">Bovine</name>
    <dbReference type="NCBI Taxonomy" id="9913"/>
    <lineage>
        <taxon>Eukaryota</taxon>
        <taxon>Metazoa</taxon>
        <taxon>Chordata</taxon>
        <taxon>Craniata</taxon>
        <taxon>Vertebrata</taxon>
        <taxon>Euteleostomi</taxon>
        <taxon>Mammalia</taxon>
        <taxon>Eutheria</taxon>
        <taxon>Laurasiatheria</taxon>
        <taxon>Artiodactyla</taxon>
        <taxon>Ruminantia</taxon>
        <taxon>Pecora</taxon>
        <taxon>Bovidae</taxon>
        <taxon>Bovinae</taxon>
        <taxon>Bos</taxon>
    </lineage>
</organism>
<feature type="signal peptide" evidence="22">
    <location>
        <begin position="1"/>
        <end position="21"/>
    </location>
</feature>
<name>F1MHU6_BOVIN</name>
<dbReference type="GO" id="GO:0030672">
    <property type="term" value="C:synaptic vesicle membrane"/>
    <property type="evidence" value="ECO:0007669"/>
    <property type="project" value="UniProtKB-SubCell"/>
</dbReference>
<dbReference type="InterPro" id="IPR057318">
    <property type="entry name" value="RENR_N"/>
</dbReference>
<evidence type="ECO:0000256" key="9">
    <source>
        <dbReference type="ARBA" id="ARBA00022989"/>
    </source>
</evidence>
<dbReference type="GO" id="GO:0005789">
    <property type="term" value="C:endoplasmic reticulum membrane"/>
    <property type="evidence" value="ECO:0007669"/>
    <property type="project" value="UniProtKB-SubCell"/>
</dbReference>
<evidence type="ECO:0000256" key="2">
    <source>
        <dbReference type="ARBA" id="ARBA00004352"/>
    </source>
</evidence>
<comment type="subcellular location">
    <subcellularLocation>
        <location evidence="13">Cell projection</location>
        <location evidence="13">Dendritic spine membrane</location>
        <topology evidence="13">Single-pass type I membrane protein</topology>
    </subcellularLocation>
    <subcellularLocation>
        <location evidence="15">Cytoplasmic vesicle</location>
        <location evidence="15">Autophagosome membrane</location>
        <topology evidence="15">Single-pass type I membrane protein</topology>
    </subcellularLocation>
    <subcellularLocation>
        <location evidence="14">Cytoplasmic vesicle</location>
        <location evidence="14">Clathrin-coated vesicle membrane</location>
        <topology evidence="14">Single-pass type I membrane protein</topology>
    </subcellularLocation>
    <subcellularLocation>
        <location evidence="12">Cytoplasmic vesicle</location>
        <location evidence="12">Secretory vesicle</location>
        <location evidence="12">Synaptic vesicle membrane</location>
        <topology evidence="12">Single-pass type I membrane protein</topology>
    </subcellularLocation>
    <subcellularLocation>
        <location evidence="1">Endoplasmic reticulum membrane</location>
        <topology evidence="1">Single-pass type I membrane protein</topology>
    </subcellularLocation>
    <subcellularLocation>
        <location evidence="2">Lysosome membrane</location>
        <topology evidence="2">Single-pass type I membrane protein</topology>
    </subcellularLocation>
</comment>
<dbReference type="InParanoid" id="F1MHU6"/>
<evidence type="ECO:0000259" key="23">
    <source>
        <dbReference type="Pfam" id="PF07850"/>
    </source>
</evidence>
<evidence type="ECO:0000256" key="3">
    <source>
        <dbReference type="ARBA" id="ARBA00014237"/>
    </source>
</evidence>
<dbReference type="GO" id="GO:0030665">
    <property type="term" value="C:clathrin-coated vesicle membrane"/>
    <property type="evidence" value="ECO:0007669"/>
    <property type="project" value="UniProtKB-SubCell"/>
</dbReference>
<dbReference type="GO" id="GO:0038023">
    <property type="term" value="F:signaling receptor activity"/>
    <property type="evidence" value="ECO:0007669"/>
    <property type="project" value="InterPro"/>
</dbReference>
<evidence type="ECO:0000256" key="21">
    <source>
        <dbReference type="SAM" id="Phobius"/>
    </source>
</evidence>
<evidence type="ECO:0000256" key="13">
    <source>
        <dbReference type="ARBA" id="ARBA00029429"/>
    </source>
</evidence>
<dbReference type="InterPro" id="IPR056780">
    <property type="entry name" value="Renin_r_C"/>
</dbReference>
<reference evidence="25" key="2">
    <citation type="submission" date="2025-08" db="UniProtKB">
        <authorList>
            <consortium name="Ensembl"/>
        </authorList>
    </citation>
    <scope>IDENTIFICATION</scope>
    <source>
        <strain evidence="25">Hereford</strain>
    </source>
</reference>
<dbReference type="STRING" id="9913.ENSBTAP00000041993"/>
<keyword evidence="8" id="KW-0256">Endoplasmic reticulum</keyword>
<keyword evidence="7 22" id="KW-0732">Signal</keyword>
<dbReference type="GeneTree" id="ENSGT00390000008856"/>
<dbReference type="Proteomes" id="UP000009136">
    <property type="component" value="Chromosome 3"/>
</dbReference>
<sequence length="341" mass="38203">MLVLASLLPAVLCLPVSGVLGNKFSILRSPVSVVFQNGNCPIPGERIPDVAAWSMGFSVKEDLSWPGLTVGNLCHHLQATVMVMVKGVDKLALPPGSVISYPLENAVPFSLDSMANSIHSLFLKKLQWFLLLAPSEERVYMMGKANSVFKDLSVMLRQLHNQLFQETSALTSFPLNSLSMNNEVDLLFLSELQVLHNISSLLSRHKHLAKDHSPDLYSLELPGLEEIDASKILADALQKYADVMYNLYGGNTVVELVTVRSFDISLMRKTKTILETKQVKDPLTPYNLAYKYNFEYPVVFSLVLWIMIGLALTLIVTCYNMWNMDPENDSIIYRMTNLFVI</sequence>
<dbReference type="PANTHER" id="PTHR13351">
    <property type="entry name" value="RENIN RECEPTOR"/>
    <property type="match status" value="1"/>
</dbReference>
<dbReference type="Ensembl" id="ENSBTAT00000020198.6">
    <property type="protein sequence ID" value="ENSBTAP00000041993.4"/>
    <property type="gene ID" value="ENSBTAG00000015180.6"/>
</dbReference>
<dbReference type="GO" id="GO:0032591">
    <property type="term" value="C:dendritic spine membrane"/>
    <property type="evidence" value="ECO:0007669"/>
    <property type="project" value="UniProtKB-SubCell"/>
</dbReference>
<feature type="domain" description="Renin receptor N-terminal" evidence="24">
    <location>
        <begin position="21"/>
        <end position="260"/>
    </location>
</feature>
<evidence type="ECO:0000256" key="22">
    <source>
        <dbReference type="SAM" id="SignalP"/>
    </source>
</evidence>
<dbReference type="HOGENOM" id="CLU_065819_0_0_1"/>
<evidence type="ECO:0000256" key="14">
    <source>
        <dbReference type="ARBA" id="ARBA00029430"/>
    </source>
</evidence>
<evidence type="ECO:0000256" key="11">
    <source>
        <dbReference type="ARBA" id="ARBA00023170"/>
    </source>
</evidence>
<dbReference type="InterPro" id="IPR012493">
    <property type="entry name" value="Renin_rcpt"/>
</dbReference>
<evidence type="ECO:0000256" key="6">
    <source>
        <dbReference type="ARBA" id="ARBA00022692"/>
    </source>
</evidence>
<keyword evidence="4" id="KW-1003">Cell membrane</keyword>
<dbReference type="PANTHER" id="PTHR13351:SF1">
    <property type="entry name" value="RENIN RECEPTOR"/>
    <property type="match status" value="1"/>
</dbReference>
<evidence type="ECO:0000256" key="15">
    <source>
        <dbReference type="ARBA" id="ARBA00029432"/>
    </source>
</evidence>
<keyword evidence="26" id="KW-1185">Reference proteome</keyword>
<dbReference type="SMR" id="F1MHU6"/>
<evidence type="ECO:0000256" key="20">
    <source>
        <dbReference type="ARBA" id="ARBA00046601"/>
    </source>
</evidence>
<keyword evidence="5" id="KW-0165">Cleavage on pair of basic residues</keyword>
<dbReference type="Pfam" id="PF25294">
    <property type="entry name" value="RENR_N"/>
    <property type="match status" value="1"/>
</dbReference>
<dbReference type="GO" id="GO:0030177">
    <property type="term" value="P:positive regulation of Wnt signaling pathway"/>
    <property type="evidence" value="ECO:0000318"/>
    <property type="project" value="GO_Central"/>
</dbReference>
<dbReference type="GO" id="GO:0000421">
    <property type="term" value="C:autophagosome membrane"/>
    <property type="evidence" value="ECO:0007669"/>
    <property type="project" value="UniProtKB-SubCell"/>
</dbReference>
<comment type="function">
    <text evidence="19">Multifunctional protein which functions as a renin, prorenin cellular receptor and is involved in the assembly of the lysosomal proton-transporting V-type ATPase (V-ATPase) and the acidification of the endo-lysosomal system. May mediate renin-dependent cellular responses by activating ERK1 and ERK2. By increasing the catalytic efficiency of renin in AGT/angiotensinogen conversion to angiotensin I, may also play a role in the renin-angiotensin system (RAS). Through its function in V-type ATPase (v-ATPase) assembly and acidification of the lysosome it regulates protein degradation and may control different signaling pathways important for proper brain development, synapse morphology and synaptic transmission.</text>
</comment>
<dbReference type="FunCoup" id="F1MHU6">
    <property type="interactions" value="44"/>
</dbReference>
<keyword evidence="10 21" id="KW-0472">Membrane</keyword>
<evidence type="ECO:0000259" key="24">
    <source>
        <dbReference type="Pfam" id="PF25294"/>
    </source>
</evidence>
<feature type="transmembrane region" description="Helical" evidence="21">
    <location>
        <begin position="298"/>
        <end position="322"/>
    </location>
</feature>
<keyword evidence="6 21" id="KW-0812">Transmembrane</keyword>
<keyword evidence="9 21" id="KW-1133">Transmembrane helix</keyword>
<reference evidence="25" key="3">
    <citation type="submission" date="2025-09" db="UniProtKB">
        <authorList>
            <consortium name="Ensembl"/>
        </authorList>
    </citation>
    <scope>IDENTIFICATION</scope>
    <source>
        <strain evidence="25">Hereford</strain>
    </source>
</reference>